<gene>
    <name evidence="2" type="ORF">HLVA_06190</name>
</gene>
<evidence type="ECO:0008006" key="4">
    <source>
        <dbReference type="Google" id="ProtNLM"/>
    </source>
</evidence>
<dbReference type="InterPro" id="IPR019734">
    <property type="entry name" value="TPR_rpt"/>
</dbReference>
<dbReference type="KEGG" id="haby:HLVA_06190"/>
<sequence length="157" mass="19200">MFDKIFSMLDPKYLEVKALIKKRNLYEAYQKLKYEEDDNSNFLKGIIFQLLKNYKRSLKELLKIDEMKEEELEEIYYEILGTAYLEEKNYLDATKNYLKALNMNKNNFYCKYNLANIYIFQKNYNRAYVIYEELIKEKPEDKIIENNFNLLKEKVNK</sequence>
<accession>A0AAU9D9Q9</accession>
<feature type="repeat" description="TPR" evidence="1">
    <location>
        <begin position="74"/>
        <end position="107"/>
    </location>
</feature>
<organism evidence="2 3">
    <name type="scientific">Haliovirga abyssi</name>
    <dbReference type="NCBI Taxonomy" id="2996794"/>
    <lineage>
        <taxon>Bacteria</taxon>
        <taxon>Fusobacteriati</taxon>
        <taxon>Fusobacteriota</taxon>
        <taxon>Fusobacteriia</taxon>
        <taxon>Fusobacteriales</taxon>
        <taxon>Haliovirgaceae</taxon>
        <taxon>Haliovirga</taxon>
    </lineage>
</organism>
<keyword evidence="1" id="KW-0802">TPR repeat</keyword>
<evidence type="ECO:0000256" key="1">
    <source>
        <dbReference type="PROSITE-ProRule" id="PRU00339"/>
    </source>
</evidence>
<dbReference type="Pfam" id="PF14559">
    <property type="entry name" value="TPR_19"/>
    <property type="match status" value="1"/>
</dbReference>
<dbReference type="InterPro" id="IPR011990">
    <property type="entry name" value="TPR-like_helical_dom_sf"/>
</dbReference>
<protein>
    <recommendedName>
        <fullName evidence="4">Tetratricopeptide repeat protein</fullName>
    </recommendedName>
</protein>
<name>A0AAU9D9Q9_9FUSO</name>
<dbReference type="Gene3D" id="1.25.40.10">
    <property type="entry name" value="Tetratricopeptide repeat domain"/>
    <property type="match status" value="1"/>
</dbReference>
<reference evidence="2 3" key="1">
    <citation type="submission" date="2022-11" db="EMBL/GenBank/DDBJ databases">
        <title>Haliovirga abyssi gen. nov., sp. nov., a mesophilic fermentative bacterium isolated from the Iheya North hydrothermal field and the proposal of Haliovirgaceae fam. nov.</title>
        <authorList>
            <person name="Miyazaki U."/>
            <person name="Tame A."/>
            <person name="Miyazaki J."/>
            <person name="Takai K."/>
            <person name="Sawayama S."/>
            <person name="Kitajima M."/>
            <person name="Okamoto A."/>
            <person name="Nakagawa S."/>
        </authorList>
    </citation>
    <scope>NUCLEOTIDE SEQUENCE [LARGE SCALE GENOMIC DNA]</scope>
    <source>
        <strain evidence="2 3">IC12</strain>
    </source>
</reference>
<dbReference type="Proteomes" id="UP001321582">
    <property type="component" value="Chromosome"/>
</dbReference>
<proteinExistence type="predicted"/>
<evidence type="ECO:0000313" key="3">
    <source>
        <dbReference type="Proteomes" id="UP001321582"/>
    </source>
</evidence>
<keyword evidence="3" id="KW-1185">Reference proteome</keyword>
<dbReference type="AlphaFoldDB" id="A0AAU9D9Q9"/>
<dbReference type="RefSeq" id="WP_307904986.1">
    <property type="nucleotide sequence ID" value="NZ_AP027059.1"/>
</dbReference>
<evidence type="ECO:0000313" key="2">
    <source>
        <dbReference type="EMBL" id="BDU50050.1"/>
    </source>
</evidence>
<dbReference type="SUPFAM" id="SSF48452">
    <property type="entry name" value="TPR-like"/>
    <property type="match status" value="1"/>
</dbReference>
<dbReference type="EMBL" id="AP027059">
    <property type="protein sequence ID" value="BDU50050.1"/>
    <property type="molecule type" value="Genomic_DNA"/>
</dbReference>
<dbReference type="SMART" id="SM00028">
    <property type="entry name" value="TPR"/>
    <property type="match status" value="2"/>
</dbReference>
<dbReference type="PROSITE" id="PS50005">
    <property type="entry name" value="TPR"/>
    <property type="match status" value="1"/>
</dbReference>